<dbReference type="GO" id="GO:0016811">
    <property type="term" value="F:hydrolase activity, acting on carbon-nitrogen (but not peptide) bonds, in linear amides"/>
    <property type="evidence" value="ECO:0007669"/>
    <property type="project" value="InterPro"/>
</dbReference>
<dbReference type="PANTHER" id="PTHR43235:SF1">
    <property type="entry name" value="GLUTAMINE AMIDOTRANSFERASE PB2B2.05-RELATED"/>
    <property type="match status" value="1"/>
</dbReference>
<accession>A0A9J7ALU7</accession>
<dbReference type="KEGG" id="naci:NUH88_12015"/>
<protein>
    <submittedName>
        <fullName evidence="1">Gamma-glutamyl-gamma-aminobutyrate hydrolase family protein</fullName>
    </submittedName>
</protein>
<dbReference type="Pfam" id="PF07722">
    <property type="entry name" value="Peptidase_C26"/>
    <property type="match status" value="1"/>
</dbReference>
<proteinExistence type="predicted"/>
<dbReference type="InterPro" id="IPR044668">
    <property type="entry name" value="PuuD-like"/>
</dbReference>
<dbReference type="InterPro" id="IPR011697">
    <property type="entry name" value="Peptidase_C26"/>
</dbReference>
<dbReference type="AlphaFoldDB" id="A0A9J7ALU7"/>
<organism evidence="1 2">
    <name type="scientific">Nisaea acidiphila</name>
    <dbReference type="NCBI Taxonomy" id="1862145"/>
    <lineage>
        <taxon>Bacteria</taxon>
        <taxon>Pseudomonadati</taxon>
        <taxon>Pseudomonadota</taxon>
        <taxon>Alphaproteobacteria</taxon>
        <taxon>Rhodospirillales</taxon>
        <taxon>Thalassobaculaceae</taxon>
        <taxon>Nisaea</taxon>
    </lineage>
</organism>
<name>A0A9J7ALU7_9PROT</name>
<gene>
    <name evidence="1" type="ORF">NUH88_12015</name>
</gene>
<dbReference type="EMBL" id="CP102480">
    <property type="protein sequence ID" value="UUX48143.1"/>
    <property type="molecule type" value="Genomic_DNA"/>
</dbReference>
<dbReference type="RefSeq" id="WP_257766651.1">
    <property type="nucleotide sequence ID" value="NZ_CP102480.1"/>
</dbReference>
<dbReference type="InterPro" id="IPR029062">
    <property type="entry name" value="Class_I_gatase-like"/>
</dbReference>
<dbReference type="PANTHER" id="PTHR43235">
    <property type="entry name" value="GLUTAMINE AMIDOTRANSFERASE PB2B2.05-RELATED"/>
    <property type="match status" value="1"/>
</dbReference>
<sequence length="227" mass="25106">MSESARPLIGISTSKRAGRIPLAFHHLAVWRAGGRGVRLGPGRPLDAEALDGLIIGGGSDLHPTLYGGEVALEEGIDEERDAFELDLLDRFRDGKRPVLGICRGAQILNVYFGGSLHEEISEAYPGARARRTPLPVKRIEIDEGTRLREMLGVSWCRVNSIHHQSVDRVGEGLRVSAHDRRGMVQGIESVNGQLFFGVQWHPEFLVFNRSQQRLYRALIRAAGPLCD</sequence>
<evidence type="ECO:0000313" key="1">
    <source>
        <dbReference type="EMBL" id="UUX48143.1"/>
    </source>
</evidence>
<keyword evidence="2" id="KW-1185">Reference proteome</keyword>
<dbReference type="SUPFAM" id="SSF52317">
    <property type="entry name" value="Class I glutamine amidotransferase-like"/>
    <property type="match status" value="1"/>
</dbReference>
<evidence type="ECO:0000313" key="2">
    <source>
        <dbReference type="Proteomes" id="UP001060336"/>
    </source>
</evidence>
<dbReference type="PROSITE" id="PS51273">
    <property type="entry name" value="GATASE_TYPE_1"/>
    <property type="match status" value="1"/>
</dbReference>
<dbReference type="GO" id="GO:0005829">
    <property type="term" value="C:cytosol"/>
    <property type="evidence" value="ECO:0007669"/>
    <property type="project" value="TreeGrafter"/>
</dbReference>
<dbReference type="CDD" id="cd01745">
    <property type="entry name" value="GATase1_2"/>
    <property type="match status" value="1"/>
</dbReference>
<reference evidence="1" key="1">
    <citation type="submission" date="2022-08" db="EMBL/GenBank/DDBJ databases">
        <title>Nisaea acidiphila sp. nov., isolated from a marine algal debris and emended description of the genus Nisaea Urios et al. 2008.</title>
        <authorList>
            <person name="Kwon K."/>
        </authorList>
    </citation>
    <scope>NUCLEOTIDE SEQUENCE</scope>
    <source>
        <strain evidence="1">MEBiC11861</strain>
    </source>
</reference>
<keyword evidence="1" id="KW-0378">Hydrolase</keyword>
<dbReference type="Proteomes" id="UP001060336">
    <property type="component" value="Chromosome"/>
</dbReference>
<dbReference type="Gene3D" id="3.40.50.880">
    <property type="match status" value="1"/>
</dbReference>